<dbReference type="InterPro" id="IPR050301">
    <property type="entry name" value="NTE"/>
</dbReference>
<evidence type="ECO:0000256" key="4">
    <source>
        <dbReference type="PROSITE-ProRule" id="PRU01161"/>
    </source>
</evidence>
<accession>A0A1I0BAH5</accession>
<protein>
    <submittedName>
        <fullName evidence="6">Predicted phospholipase, patatin/cPLA2 family</fullName>
    </submittedName>
</protein>
<feature type="short sequence motif" description="GXGXXG" evidence="4">
    <location>
        <begin position="11"/>
        <end position="16"/>
    </location>
</feature>
<keyword evidence="1 4" id="KW-0378">Hydrolase</keyword>
<dbReference type="InterPro" id="IPR002641">
    <property type="entry name" value="PNPLA_dom"/>
</dbReference>
<gene>
    <name evidence="6" type="ORF">SAMN05216389_104234</name>
</gene>
<dbReference type="PANTHER" id="PTHR14226:SF25">
    <property type="entry name" value="PHOSPHOESTERASE"/>
    <property type="match status" value="1"/>
</dbReference>
<evidence type="ECO:0000259" key="5">
    <source>
        <dbReference type="PROSITE" id="PS51635"/>
    </source>
</evidence>
<evidence type="ECO:0000256" key="3">
    <source>
        <dbReference type="ARBA" id="ARBA00023098"/>
    </source>
</evidence>
<dbReference type="PANTHER" id="PTHR14226">
    <property type="entry name" value="NEUROPATHY TARGET ESTERASE/SWISS CHEESE D.MELANOGASTER"/>
    <property type="match status" value="1"/>
</dbReference>
<dbReference type="SUPFAM" id="SSF52151">
    <property type="entry name" value="FabD/lysophospholipase-like"/>
    <property type="match status" value="1"/>
</dbReference>
<feature type="short sequence motif" description="DGA/G" evidence="4">
    <location>
        <begin position="161"/>
        <end position="163"/>
    </location>
</feature>
<dbReference type="GO" id="GO:0016042">
    <property type="term" value="P:lipid catabolic process"/>
    <property type="evidence" value="ECO:0007669"/>
    <property type="project" value="UniProtKB-UniRule"/>
</dbReference>
<evidence type="ECO:0000313" key="7">
    <source>
        <dbReference type="Proteomes" id="UP000198618"/>
    </source>
</evidence>
<dbReference type="Pfam" id="PF19890">
    <property type="entry name" value="DUF6363"/>
    <property type="match status" value="1"/>
</dbReference>
<sequence length="304" mass="34788">MKHQANLVLEGGGMRGAYTAGVLDFFHDKEIKFPLISTTSSAAIIGSSYVSNQRGRNYKILEQISSNKHSISFSRMIRHKELFNMEFIFQKLSGELIPLNFEDFLASPSKLVVGTTDLDTGKPNYHETFMSKSDLLTIIRASCSLPILAPSITYNQTKLMDGGIADNIPIKPSIESGNTKHVVVLTRNKGYIKKATKLNWLFKRVYRNHPEFLKLLSNRHELYNETMQQILDMEKRGEVFIIQPKKPLKGSRIERNREKLRLLYNQGYEEAENSFLDLKHFLHETEVPRNPIEQVSGNKTIKTV</sequence>
<comment type="caution">
    <text evidence="4">Lacks conserved residue(s) required for the propagation of feature annotation.</text>
</comment>
<dbReference type="EMBL" id="FOHE01000004">
    <property type="protein sequence ID" value="SET03092.1"/>
    <property type="molecule type" value="Genomic_DNA"/>
</dbReference>
<dbReference type="InterPro" id="IPR016035">
    <property type="entry name" value="Acyl_Trfase/lysoPLipase"/>
</dbReference>
<keyword evidence="2 4" id="KW-0442">Lipid degradation</keyword>
<reference evidence="6 7" key="1">
    <citation type="submission" date="2016-10" db="EMBL/GenBank/DDBJ databases">
        <authorList>
            <person name="de Groot N.N."/>
        </authorList>
    </citation>
    <scope>NUCLEOTIDE SEQUENCE [LARGE SCALE GENOMIC DNA]</scope>
    <source>
        <strain evidence="6 7">IBRC-M 10780</strain>
    </source>
</reference>
<feature type="active site" description="Nucleophile" evidence="4">
    <location>
        <position position="40"/>
    </location>
</feature>
<dbReference type="STRING" id="930131.SAMN05216389_104234"/>
<proteinExistence type="predicted"/>
<dbReference type="CDD" id="cd07208">
    <property type="entry name" value="Pat_hypo_Ecoli_yjju_like"/>
    <property type="match status" value="1"/>
</dbReference>
<feature type="active site" description="Proton acceptor" evidence="4">
    <location>
        <position position="161"/>
    </location>
</feature>
<dbReference type="Pfam" id="PF01734">
    <property type="entry name" value="Patatin"/>
    <property type="match status" value="1"/>
</dbReference>
<dbReference type="GO" id="GO:0016787">
    <property type="term" value="F:hydrolase activity"/>
    <property type="evidence" value="ECO:0007669"/>
    <property type="project" value="UniProtKB-UniRule"/>
</dbReference>
<dbReference type="InterPro" id="IPR045943">
    <property type="entry name" value="DUF6363"/>
</dbReference>
<evidence type="ECO:0000256" key="2">
    <source>
        <dbReference type="ARBA" id="ARBA00022963"/>
    </source>
</evidence>
<dbReference type="PROSITE" id="PS51635">
    <property type="entry name" value="PNPLA"/>
    <property type="match status" value="1"/>
</dbReference>
<feature type="domain" description="PNPLA" evidence="5">
    <location>
        <begin position="7"/>
        <end position="174"/>
    </location>
</feature>
<dbReference type="Gene3D" id="3.40.1090.10">
    <property type="entry name" value="Cytosolic phospholipase A2 catalytic domain"/>
    <property type="match status" value="1"/>
</dbReference>
<organism evidence="6 7">
    <name type="scientific">Oceanobacillus limi</name>
    <dbReference type="NCBI Taxonomy" id="930131"/>
    <lineage>
        <taxon>Bacteria</taxon>
        <taxon>Bacillati</taxon>
        <taxon>Bacillota</taxon>
        <taxon>Bacilli</taxon>
        <taxon>Bacillales</taxon>
        <taxon>Bacillaceae</taxon>
        <taxon>Oceanobacillus</taxon>
    </lineage>
</organism>
<dbReference type="InterPro" id="IPR037483">
    <property type="entry name" value="YjjU-like"/>
</dbReference>
<keyword evidence="7" id="KW-1185">Reference proteome</keyword>
<evidence type="ECO:0000256" key="1">
    <source>
        <dbReference type="ARBA" id="ARBA00022801"/>
    </source>
</evidence>
<dbReference type="OrthoDB" id="9802424at2"/>
<evidence type="ECO:0000313" key="6">
    <source>
        <dbReference type="EMBL" id="SET03092.1"/>
    </source>
</evidence>
<dbReference type="RefSeq" id="WP_090868144.1">
    <property type="nucleotide sequence ID" value="NZ_FOHE01000004.1"/>
</dbReference>
<dbReference type="AlphaFoldDB" id="A0A1I0BAH5"/>
<name>A0A1I0BAH5_9BACI</name>
<dbReference type="Proteomes" id="UP000198618">
    <property type="component" value="Unassembled WGS sequence"/>
</dbReference>
<keyword evidence="3 4" id="KW-0443">Lipid metabolism</keyword>